<protein>
    <recommendedName>
        <fullName evidence="5">Secreted protein</fullName>
    </recommendedName>
</protein>
<keyword evidence="4" id="KW-1185">Reference proteome</keyword>
<evidence type="ECO:0000256" key="2">
    <source>
        <dbReference type="SAM" id="SignalP"/>
    </source>
</evidence>
<feature type="non-terminal residue" evidence="3">
    <location>
        <position position="1"/>
    </location>
</feature>
<evidence type="ECO:0000313" key="4">
    <source>
        <dbReference type="Proteomes" id="UP001352852"/>
    </source>
</evidence>
<evidence type="ECO:0000313" key="3">
    <source>
        <dbReference type="EMBL" id="MED6284069.1"/>
    </source>
</evidence>
<feature type="signal peptide" evidence="2">
    <location>
        <begin position="1"/>
        <end position="21"/>
    </location>
</feature>
<proteinExistence type="predicted"/>
<feature type="chain" id="PRO_5046945352" description="Secreted protein" evidence="2">
    <location>
        <begin position="22"/>
        <end position="92"/>
    </location>
</feature>
<gene>
    <name evidence="3" type="ORF">CHARACLAT_015489</name>
</gene>
<dbReference type="Proteomes" id="UP001352852">
    <property type="component" value="Unassembled WGS sequence"/>
</dbReference>
<sequence>TWSMMLTVLVYVFLVLHAVQCLEPGAPFHSGALDLPWQDGLCCDSSPANVHVKEGANQSEINLPHPPSCKFRSSTAESQPPMPSGGKTLCSK</sequence>
<comment type="caution">
    <text evidence="3">The sequence shown here is derived from an EMBL/GenBank/DDBJ whole genome shotgun (WGS) entry which is preliminary data.</text>
</comment>
<accession>A0ABU7EBS2</accession>
<name>A0ABU7EBS2_9TELE</name>
<feature type="region of interest" description="Disordered" evidence="1">
    <location>
        <begin position="55"/>
        <end position="92"/>
    </location>
</feature>
<organism evidence="3 4">
    <name type="scientific">Characodon lateralis</name>
    <dbReference type="NCBI Taxonomy" id="208331"/>
    <lineage>
        <taxon>Eukaryota</taxon>
        <taxon>Metazoa</taxon>
        <taxon>Chordata</taxon>
        <taxon>Craniata</taxon>
        <taxon>Vertebrata</taxon>
        <taxon>Euteleostomi</taxon>
        <taxon>Actinopterygii</taxon>
        <taxon>Neopterygii</taxon>
        <taxon>Teleostei</taxon>
        <taxon>Neoteleostei</taxon>
        <taxon>Acanthomorphata</taxon>
        <taxon>Ovalentaria</taxon>
        <taxon>Atherinomorphae</taxon>
        <taxon>Cyprinodontiformes</taxon>
        <taxon>Goodeidae</taxon>
        <taxon>Characodon</taxon>
    </lineage>
</organism>
<keyword evidence="2" id="KW-0732">Signal</keyword>
<reference evidence="3 4" key="1">
    <citation type="submission" date="2021-06" db="EMBL/GenBank/DDBJ databases">
        <authorList>
            <person name="Palmer J.M."/>
        </authorList>
    </citation>
    <scope>NUCLEOTIDE SEQUENCE [LARGE SCALE GENOMIC DNA]</scope>
    <source>
        <strain evidence="3 4">CL_MEX2019</strain>
        <tissue evidence="3">Muscle</tissue>
    </source>
</reference>
<evidence type="ECO:0000256" key="1">
    <source>
        <dbReference type="SAM" id="MobiDB-lite"/>
    </source>
</evidence>
<dbReference type="EMBL" id="JAHUTJ010050390">
    <property type="protein sequence ID" value="MED6284069.1"/>
    <property type="molecule type" value="Genomic_DNA"/>
</dbReference>
<evidence type="ECO:0008006" key="5">
    <source>
        <dbReference type="Google" id="ProtNLM"/>
    </source>
</evidence>